<evidence type="ECO:0000313" key="1">
    <source>
        <dbReference type="EMBL" id="MBB5317445.1"/>
    </source>
</evidence>
<dbReference type="Proteomes" id="UP000568106">
    <property type="component" value="Unassembled WGS sequence"/>
</dbReference>
<organism evidence="1 2">
    <name type="scientific">Tunturiibacter empetritectus</name>
    <dbReference type="NCBI Taxonomy" id="3069691"/>
    <lineage>
        <taxon>Bacteria</taxon>
        <taxon>Pseudomonadati</taxon>
        <taxon>Acidobacteriota</taxon>
        <taxon>Terriglobia</taxon>
        <taxon>Terriglobales</taxon>
        <taxon>Acidobacteriaceae</taxon>
        <taxon>Tunturiibacter</taxon>
    </lineage>
</organism>
<dbReference type="EMBL" id="JACHDY010000002">
    <property type="protein sequence ID" value="MBB5317445.1"/>
    <property type="molecule type" value="Genomic_DNA"/>
</dbReference>
<evidence type="ECO:0000313" key="2">
    <source>
        <dbReference type="Proteomes" id="UP000568106"/>
    </source>
</evidence>
<keyword evidence="2" id="KW-1185">Reference proteome</keyword>
<proteinExistence type="predicted"/>
<dbReference type="AlphaFoldDB" id="A0A7W8IJC6"/>
<reference evidence="1" key="1">
    <citation type="submission" date="2020-08" db="EMBL/GenBank/DDBJ databases">
        <title>Genomic Encyclopedia of Type Strains, Phase IV (KMG-V): Genome sequencing to study the core and pangenomes of soil and plant-associated prokaryotes.</title>
        <authorList>
            <person name="Whitman W."/>
        </authorList>
    </citation>
    <scope>NUCLEOTIDE SEQUENCE [LARGE SCALE GENOMIC DNA]</scope>
    <source>
        <strain evidence="1">M8UP27</strain>
    </source>
</reference>
<name>A0A7W8IJC6_9BACT</name>
<protein>
    <submittedName>
        <fullName evidence="1">Antitoxin component of RelBE/YafQ-DinJ toxin-antitoxin module</fullName>
    </submittedName>
</protein>
<gene>
    <name evidence="1" type="ORF">HDF09_002114</name>
</gene>
<sequence>MYTGYTLDATEGYRVKESGLRIRVEGQLREDFLRVCKKEDLTAAQVLRAFMRTYVERRMRGQQVDLFSETEMNVLKFGQGK</sequence>
<accession>A0A7W8IJC6</accession>
<comment type="caution">
    <text evidence="1">The sequence shown here is derived from an EMBL/GenBank/DDBJ whole genome shotgun (WGS) entry which is preliminary data.</text>
</comment>